<dbReference type="Proteomes" id="UP001232493">
    <property type="component" value="Chromosome"/>
</dbReference>
<evidence type="ECO:0000256" key="2">
    <source>
        <dbReference type="ARBA" id="ARBA00022448"/>
    </source>
</evidence>
<dbReference type="Pfam" id="PF00005">
    <property type="entry name" value="ABC_tran"/>
    <property type="match status" value="1"/>
</dbReference>
<evidence type="ECO:0000256" key="1">
    <source>
        <dbReference type="ARBA" id="ARBA00005417"/>
    </source>
</evidence>
<evidence type="ECO:0000256" key="4">
    <source>
        <dbReference type="ARBA" id="ARBA00022840"/>
    </source>
</evidence>
<keyword evidence="2" id="KW-0813">Transport</keyword>
<dbReference type="RefSeq" id="WP_280998495.1">
    <property type="nucleotide sequence ID" value="NZ_CP069362.1"/>
</dbReference>
<feature type="domain" description="ABC transporter" evidence="5">
    <location>
        <begin position="6"/>
        <end position="230"/>
    </location>
</feature>
<evidence type="ECO:0000313" key="6">
    <source>
        <dbReference type="EMBL" id="WGS64669.1"/>
    </source>
</evidence>
<sequence>MREKIISVKNLNYKVENNEILKFINFDIYKNDFVGIIGPNGAGKSTLIKILIGEIENYNGKIEIKGKIGYVPQKDEFDRSFPIRAYEVVLMGIYKNVGLFRKYKKEHYEKAKNIMKMLGIDYLYNRNVGKLSGGEYQRLSLARALISDPDILILDEPEAGVDSKAQIKIYGILEELNKKGMTIILVSHDISMVVKKANTVMCLNKTLHCHKNAIDMTSEDLRKIYSEELELLVHINKPIKVVSRND</sequence>
<accession>A0ABY8PPU8</accession>
<dbReference type="EMBL" id="CP069362">
    <property type="protein sequence ID" value="WGS64669.1"/>
    <property type="molecule type" value="Genomic_DNA"/>
</dbReference>
<reference evidence="6 7" key="1">
    <citation type="submission" date="2021-02" db="EMBL/GenBank/DDBJ databases">
        <title>Characterization of Marinitoga sp. nov. str. BP5-C20A.</title>
        <authorList>
            <person name="Erauso G."/>
            <person name="Postec A."/>
        </authorList>
    </citation>
    <scope>NUCLEOTIDE SEQUENCE [LARGE SCALE GENOMIC DNA]</scope>
    <source>
        <strain evidence="6 7">BP5-C20A</strain>
    </source>
</reference>
<evidence type="ECO:0000313" key="7">
    <source>
        <dbReference type="Proteomes" id="UP001232493"/>
    </source>
</evidence>
<proteinExistence type="inferred from homology"/>
<comment type="similarity">
    <text evidence="1">Belongs to the ABC transporter superfamily.</text>
</comment>
<dbReference type="PANTHER" id="PTHR42734">
    <property type="entry name" value="METAL TRANSPORT SYSTEM ATP-BINDING PROTEIN TM_0124-RELATED"/>
    <property type="match status" value="1"/>
</dbReference>
<dbReference type="InterPro" id="IPR003593">
    <property type="entry name" value="AAA+_ATPase"/>
</dbReference>
<keyword evidence="4 6" id="KW-0067">ATP-binding</keyword>
<dbReference type="CDD" id="cd03235">
    <property type="entry name" value="ABC_Metallic_Cations"/>
    <property type="match status" value="1"/>
</dbReference>
<dbReference type="SUPFAM" id="SSF52540">
    <property type="entry name" value="P-loop containing nucleoside triphosphate hydrolases"/>
    <property type="match status" value="1"/>
</dbReference>
<dbReference type="PANTHER" id="PTHR42734:SF17">
    <property type="entry name" value="METAL TRANSPORT SYSTEM ATP-BINDING PROTEIN TM_0124-RELATED"/>
    <property type="match status" value="1"/>
</dbReference>
<evidence type="ECO:0000259" key="5">
    <source>
        <dbReference type="PROSITE" id="PS50893"/>
    </source>
</evidence>
<protein>
    <submittedName>
        <fullName evidence="6">ABC transporter ATP-binding protein</fullName>
    </submittedName>
</protein>
<dbReference type="GO" id="GO:0005524">
    <property type="term" value="F:ATP binding"/>
    <property type="evidence" value="ECO:0007669"/>
    <property type="project" value="UniProtKB-KW"/>
</dbReference>
<evidence type="ECO:0000256" key="3">
    <source>
        <dbReference type="ARBA" id="ARBA00022741"/>
    </source>
</evidence>
<dbReference type="PROSITE" id="PS50893">
    <property type="entry name" value="ABC_TRANSPORTER_2"/>
    <property type="match status" value="1"/>
</dbReference>
<keyword evidence="7" id="KW-1185">Reference proteome</keyword>
<gene>
    <name evidence="6" type="ORF">JRV97_09925</name>
</gene>
<dbReference type="InterPro" id="IPR003439">
    <property type="entry name" value="ABC_transporter-like_ATP-bd"/>
</dbReference>
<dbReference type="Gene3D" id="3.40.50.300">
    <property type="entry name" value="P-loop containing nucleotide triphosphate hydrolases"/>
    <property type="match status" value="1"/>
</dbReference>
<dbReference type="InterPro" id="IPR027417">
    <property type="entry name" value="P-loop_NTPase"/>
</dbReference>
<name>A0ABY8PPU8_9BACT</name>
<dbReference type="SMART" id="SM00382">
    <property type="entry name" value="AAA"/>
    <property type="match status" value="1"/>
</dbReference>
<keyword evidence="3" id="KW-0547">Nucleotide-binding</keyword>
<dbReference type="InterPro" id="IPR050153">
    <property type="entry name" value="Metal_Ion_Import_ABC"/>
</dbReference>
<organism evidence="6 7">
    <name type="scientific">Marinitoga aeolica</name>
    <dbReference type="NCBI Taxonomy" id="2809031"/>
    <lineage>
        <taxon>Bacteria</taxon>
        <taxon>Thermotogati</taxon>
        <taxon>Thermotogota</taxon>
        <taxon>Thermotogae</taxon>
        <taxon>Petrotogales</taxon>
        <taxon>Petrotogaceae</taxon>
        <taxon>Marinitoga</taxon>
    </lineage>
</organism>